<dbReference type="PANTHER" id="PTHR47969:SF15">
    <property type="entry name" value="CHROMOSOME-ASSOCIATED KINESIN KIF4A-RELATED"/>
    <property type="match status" value="1"/>
</dbReference>
<evidence type="ECO:0000256" key="2">
    <source>
        <dbReference type="ARBA" id="ARBA00022490"/>
    </source>
</evidence>
<sequence length="824" mass="91696">MQEQLSSDERVRVVVRVRPRNAREEKAEHPLLLHTLEVREAGSEVVASKRKNEKEVEREVRCSFDRVFGPDASQQDVFVYVQDAVQQLAQGFNCTIFAYGQTGTGKTHTMLGSGLEKDLSRAPTVADAGLEALKENWGIIPRSIESLFTELRSISQHGAAAIVHCSFMQIYNNEVFDLLQENKERMNEPLAVREMIKGNDRHIYASGLSEFRVTSLEETMKLLRQGNRNRAIRATEYNERSSRSHALLQLSAEVESRGAEGPTTIIRRAKLNLVDLAGSEKWDVDVAMGHARSKELTSINQSLSALGNVISALTNPRRTHIPYRDSKLTRLLQDSLGGNTRTIVIATISPDTAAIDETMSTLQFAERAKKVAVRVRVNEMVDDAVLLAQARREIARLKLLLQKNASHEHVAAMDEQLRRLTRENAALASENQRLKHTISALRKDPKNASSTKAARDQQGAAAAAAAVASDAQDGRQLPPLRLDFPPDTRIESPTSRPASLMLDGVERDLDAMAYDQQRVLEEIQTERRALEDELRRLEAQRQPLAQRDPVDDALCPMCGRVIDEHSDNELDECIDREAQTLQHSNQSASSHGRQPPRKSNSPRSRPTPPPRPPAFTKQPPSQSASSFAAAKTAALSSRDRMQPKSPYLETSSLAAGNNSATRRSAQSLPVAPRDRDDSRPLTADHTASLAANQEEDAAAPVVRQGMKSVKALRRLSPYSIKLKKPSESRRLPSPLHHHRSPQPPAPQSSPPATDGSAALSNSVRDIGLRLQVYQFRYDCWYPCTVVGYDGKRRLHCCQYEYGDKQWQNLSERKTQVLGRDDDSG</sequence>
<feature type="binding site" evidence="10">
    <location>
        <begin position="100"/>
        <end position="107"/>
    </location>
    <ligand>
        <name>ATP</name>
        <dbReference type="ChEBI" id="CHEBI:30616"/>
    </ligand>
</feature>
<dbReference type="Proteomes" id="UP001209570">
    <property type="component" value="Unassembled WGS sequence"/>
</dbReference>
<dbReference type="FunFam" id="3.40.850.10:FF:000019">
    <property type="entry name" value="Kinesin-like protein KIN-5D"/>
    <property type="match status" value="1"/>
</dbReference>
<dbReference type="InterPro" id="IPR036961">
    <property type="entry name" value="Kinesin_motor_dom_sf"/>
</dbReference>
<dbReference type="Gene3D" id="3.40.850.10">
    <property type="entry name" value="Kinesin motor domain"/>
    <property type="match status" value="1"/>
</dbReference>
<dbReference type="Pfam" id="PF00225">
    <property type="entry name" value="Kinesin"/>
    <property type="match status" value="1"/>
</dbReference>
<dbReference type="EMBL" id="JAKCXM010000089">
    <property type="protein sequence ID" value="KAJ0403080.1"/>
    <property type="molecule type" value="Genomic_DNA"/>
</dbReference>
<feature type="region of interest" description="Disordered" evidence="13">
    <location>
        <begin position="581"/>
        <end position="681"/>
    </location>
</feature>
<evidence type="ECO:0000256" key="10">
    <source>
        <dbReference type="PROSITE-ProRule" id="PRU00283"/>
    </source>
</evidence>
<dbReference type="GO" id="GO:0005874">
    <property type="term" value="C:microtubule"/>
    <property type="evidence" value="ECO:0007669"/>
    <property type="project" value="UniProtKB-KW"/>
</dbReference>
<dbReference type="InterPro" id="IPR019821">
    <property type="entry name" value="Kinesin_motor_CS"/>
</dbReference>
<dbReference type="PROSITE" id="PS00411">
    <property type="entry name" value="KINESIN_MOTOR_1"/>
    <property type="match status" value="1"/>
</dbReference>
<evidence type="ECO:0000259" key="14">
    <source>
        <dbReference type="PROSITE" id="PS50067"/>
    </source>
</evidence>
<evidence type="ECO:0000256" key="5">
    <source>
        <dbReference type="ARBA" id="ARBA00022840"/>
    </source>
</evidence>
<organism evidence="15 16">
    <name type="scientific">Pythium insidiosum</name>
    <name type="common">Pythiosis disease agent</name>
    <dbReference type="NCBI Taxonomy" id="114742"/>
    <lineage>
        <taxon>Eukaryota</taxon>
        <taxon>Sar</taxon>
        <taxon>Stramenopiles</taxon>
        <taxon>Oomycota</taxon>
        <taxon>Peronosporomycetes</taxon>
        <taxon>Pythiales</taxon>
        <taxon>Pythiaceae</taxon>
        <taxon>Pythium</taxon>
    </lineage>
</organism>
<evidence type="ECO:0000256" key="7">
    <source>
        <dbReference type="ARBA" id="ARBA00023175"/>
    </source>
</evidence>
<keyword evidence="7 10" id="KW-0505">Motor protein</keyword>
<feature type="compositionally biased region" description="Low complexity" evidence="13">
    <location>
        <begin position="456"/>
        <end position="471"/>
    </location>
</feature>
<protein>
    <recommendedName>
        <fullName evidence="11">Kinesin-like protein</fullName>
    </recommendedName>
</protein>
<dbReference type="GO" id="GO:0005524">
    <property type="term" value="F:ATP binding"/>
    <property type="evidence" value="ECO:0007669"/>
    <property type="project" value="UniProtKB-UniRule"/>
</dbReference>
<evidence type="ECO:0000256" key="4">
    <source>
        <dbReference type="ARBA" id="ARBA00022741"/>
    </source>
</evidence>
<evidence type="ECO:0000256" key="1">
    <source>
        <dbReference type="ARBA" id="ARBA00004245"/>
    </source>
</evidence>
<dbReference type="GO" id="GO:0008017">
    <property type="term" value="F:microtubule binding"/>
    <property type="evidence" value="ECO:0007669"/>
    <property type="project" value="InterPro"/>
</dbReference>
<dbReference type="SMART" id="SM00129">
    <property type="entry name" value="KISc"/>
    <property type="match status" value="1"/>
</dbReference>
<keyword evidence="16" id="KW-1185">Reference proteome</keyword>
<evidence type="ECO:0000256" key="11">
    <source>
        <dbReference type="RuleBase" id="RU000394"/>
    </source>
</evidence>
<reference evidence="15" key="1">
    <citation type="submission" date="2021-12" db="EMBL/GenBank/DDBJ databases">
        <title>Prjna785345.</title>
        <authorList>
            <person name="Rujirawat T."/>
            <person name="Krajaejun T."/>
        </authorList>
    </citation>
    <scope>NUCLEOTIDE SEQUENCE</scope>
    <source>
        <strain evidence="15">Pi057C3</strain>
    </source>
</reference>
<dbReference type="PROSITE" id="PS50067">
    <property type="entry name" value="KINESIN_MOTOR_2"/>
    <property type="match status" value="1"/>
</dbReference>
<evidence type="ECO:0000256" key="6">
    <source>
        <dbReference type="ARBA" id="ARBA00023054"/>
    </source>
</evidence>
<feature type="domain" description="Kinesin motor" evidence="14">
    <location>
        <begin position="10"/>
        <end position="371"/>
    </location>
</feature>
<dbReference type="AlphaFoldDB" id="A0AAD5QBQ4"/>
<keyword evidence="8" id="KW-0206">Cytoskeleton</keyword>
<evidence type="ECO:0000256" key="13">
    <source>
        <dbReference type="SAM" id="MobiDB-lite"/>
    </source>
</evidence>
<dbReference type="GO" id="GO:0051231">
    <property type="term" value="P:spindle elongation"/>
    <property type="evidence" value="ECO:0007669"/>
    <property type="project" value="TreeGrafter"/>
</dbReference>
<dbReference type="SUPFAM" id="SSF52540">
    <property type="entry name" value="P-loop containing nucleoside triphosphate hydrolases"/>
    <property type="match status" value="1"/>
</dbReference>
<keyword evidence="2" id="KW-0963">Cytoplasm</keyword>
<dbReference type="GO" id="GO:0007018">
    <property type="term" value="P:microtubule-based movement"/>
    <property type="evidence" value="ECO:0007669"/>
    <property type="project" value="InterPro"/>
</dbReference>
<proteinExistence type="inferred from homology"/>
<dbReference type="GO" id="GO:0005875">
    <property type="term" value="C:microtubule associated complex"/>
    <property type="evidence" value="ECO:0007669"/>
    <property type="project" value="TreeGrafter"/>
</dbReference>
<evidence type="ECO:0000313" key="16">
    <source>
        <dbReference type="Proteomes" id="UP001209570"/>
    </source>
</evidence>
<feature type="region of interest" description="Disordered" evidence="13">
    <location>
        <begin position="429"/>
        <end position="499"/>
    </location>
</feature>
<dbReference type="PRINTS" id="PR00380">
    <property type="entry name" value="KINESINHEAVY"/>
</dbReference>
<dbReference type="PANTHER" id="PTHR47969">
    <property type="entry name" value="CHROMOSOME-ASSOCIATED KINESIN KIF4A-RELATED"/>
    <property type="match status" value="1"/>
</dbReference>
<keyword evidence="6 12" id="KW-0175">Coiled coil</keyword>
<dbReference type="GO" id="GO:0007052">
    <property type="term" value="P:mitotic spindle organization"/>
    <property type="evidence" value="ECO:0007669"/>
    <property type="project" value="TreeGrafter"/>
</dbReference>
<name>A0AAD5QBQ4_PYTIN</name>
<comment type="similarity">
    <text evidence="9">Belongs to the TRAFAC class myosin-kinesin ATPase superfamily. Kinesin family. KIN-5/BimC subfamily.</text>
</comment>
<keyword evidence="3 11" id="KW-0493">Microtubule</keyword>
<dbReference type="InterPro" id="IPR027640">
    <property type="entry name" value="Kinesin-like_fam"/>
</dbReference>
<dbReference type="InterPro" id="IPR001752">
    <property type="entry name" value="Kinesin_motor_dom"/>
</dbReference>
<feature type="compositionally biased region" description="Low complexity" evidence="13">
    <location>
        <begin position="614"/>
        <end position="636"/>
    </location>
</feature>
<evidence type="ECO:0000256" key="8">
    <source>
        <dbReference type="ARBA" id="ARBA00023212"/>
    </source>
</evidence>
<dbReference type="InterPro" id="IPR027417">
    <property type="entry name" value="P-loop_NTPase"/>
</dbReference>
<feature type="compositionally biased region" description="Polar residues" evidence="13">
    <location>
        <begin position="648"/>
        <end position="667"/>
    </location>
</feature>
<evidence type="ECO:0000256" key="9">
    <source>
        <dbReference type="ARBA" id="ARBA00034704"/>
    </source>
</evidence>
<feature type="compositionally biased region" description="Polar residues" evidence="13">
    <location>
        <begin position="581"/>
        <end position="592"/>
    </location>
</feature>
<evidence type="ECO:0000256" key="12">
    <source>
        <dbReference type="SAM" id="Coils"/>
    </source>
</evidence>
<dbReference type="GO" id="GO:0003777">
    <property type="term" value="F:microtubule motor activity"/>
    <property type="evidence" value="ECO:0007669"/>
    <property type="project" value="InterPro"/>
</dbReference>
<dbReference type="CDD" id="cd00106">
    <property type="entry name" value="KISc"/>
    <property type="match status" value="1"/>
</dbReference>
<feature type="region of interest" description="Disordered" evidence="13">
    <location>
        <begin position="720"/>
        <end position="758"/>
    </location>
</feature>
<comment type="subcellular location">
    <subcellularLocation>
        <location evidence="1">Cytoplasm</location>
        <location evidence="1">Cytoskeleton</location>
    </subcellularLocation>
</comment>
<keyword evidence="4 10" id="KW-0547">Nucleotide-binding</keyword>
<gene>
    <name evidence="15" type="ORF">P43SY_009147</name>
</gene>
<evidence type="ECO:0000313" key="15">
    <source>
        <dbReference type="EMBL" id="KAJ0403080.1"/>
    </source>
</evidence>
<dbReference type="SUPFAM" id="SSF75712">
    <property type="entry name" value="Rad50 coiled-coil Zn hook"/>
    <property type="match status" value="1"/>
</dbReference>
<feature type="coiled-coil region" evidence="12">
    <location>
        <begin position="513"/>
        <end position="547"/>
    </location>
</feature>
<comment type="caution">
    <text evidence="15">The sequence shown here is derived from an EMBL/GenBank/DDBJ whole genome shotgun (WGS) entry which is preliminary data.</text>
</comment>
<accession>A0AAD5QBQ4</accession>
<keyword evidence="5 10" id="KW-0067">ATP-binding</keyword>
<evidence type="ECO:0000256" key="3">
    <source>
        <dbReference type="ARBA" id="ARBA00022701"/>
    </source>
</evidence>